<dbReference type="Proteomes" id="UP000799324">
    <property type="component" value="Unassembled WGS sequence"/>
</dbReference>
<evidence type="ECO:0000313" key="1">
    <source>
        <dbReference type="EMBL" id="KAF2656464.1"/>
    </source>
</evidence>
<dbReference type="OrthoDB" id="6359816at2759"/>
<evidence type="ECO:0000313" key="2">
    <source>
        <dbReference type="Proteomes" id="UP000799324"/>
    </source>
</evidence>
<name>A0A6A6TCW7_9PLEO</name>
<dbReference type="EMBL" id="MU004336">
    <property type="protein sequence ID" value="KAF2656464.1"/>
    <property type="molecule type" value="Genomic_DNA"/>
</dbReference>
<reference evidence="1" key="1">
    <citation type="journal article" date="2020" name="Stud. Mycol.">
        <title>101 Dothideomycetes genomes: a test case for predicting lifestyles and emergence of pathogens.</title>
        <authorList>
            <person name="Haridas S."/>
            <person name="Albert R."/>
            <person name="Binder M."/>
            <person name="Bloem J."/>
            <person name="Labutti K."/>
            <person name="Salamov A."/>
            <person name="Andreopoulos B."/>
            <person name="Baker S."/>
            <person name="Barry K."/>
            <person name="Bills G."/>
            <person name="Bluhm B."/>
            <person name="Cannon C."/>
            <person name="Castanera R."/>
            <person name="Culley D."/>
            <person name="Daum C."/>
            <person name="Ezra D."/>
            <person name="Gonzalez J."/>
            <person name="Henrissat B."/>
            <person name="Kuo A."/>
            <person name="Liang C."/>
            <person name="Lipzen A."/>
            <person name="Lutzoni F."/>
            <person name="Magnuson J."/>
            <person name="Mondo S."/>
            <person name="Nolan M."/>
            <person name="Ohm R."/>
            <person name="Pangilinan J."/>
            <person name="Park H.-J."/>
            <person name="Ramirez L."/>
            <person name="Alfaro M."/>
            <person name="Sun H."/>
            <person name="Tritt A."/>
            <person name="Yoshinaga Y."/>
            <person name="Zwiers L.-H."/>
            <person name="Turgeon B."/>
            <person name="Goodwin S."/>
            <person name="Spatafora J."/>
            <person name="Crous P."/>
            <person name="Grigoriev I."/>
        </authorList>
    </citation>
    <scope>NUCLEOTIDE SEQUENCE</scope>
    <source>
        <strain evidence="1">CBS 122681</strain>
    </source>
</reference>
<proteinExistence type="predicted"/>
<gene>
    <name evidence="1" type="ORF">K491DRAFT_379205</name>
</gene>
<accession>A0A6A6TCW7</accession>
<organism evidence="1 2">
    <name type="scientific">Lophiostoma macrostomum CBS 122681</name>
    <dbReference type="NCBI Taxonomy" id="1314788"/>
    <lineage>
        <taxon>Eukaryota</taxon>
        <taxon>Fungi</taxon>
        <taxon>Dikarya</taxon>
        <taxon>Ascomycota</taxon>
        <taxon>Pezizomycotina</taxon>
        <taxon>Dothideomycetes</taxon>
        <taxon>Pleosporomycetidae</taxon>
        <taxon>Pleosporales</taxon>
        <taxon>Lophiostomataceae</taxon>
        <taxon>Lophiostoma</taxon>
    </lineage>
</organism>
<keyword evidence="2" id="KW-1185">Reference proteome</keyword>
<sequence length="183" mass="20998">MLKFSYGVLKERTLEEAGTVKTLKYFVELYVVADKYDVPELRKYATQEYIGNVHVYVEQIMPDCGGDQEFATLVRKIYDFECHKSENNRQFCKELVVAFSYQKFNSSAIGICLGPVLCDCIALTPEFARDILLHARQDTKGQHMLQAQPRVIVCSQCHFGWEAEYDFKISDFCPNCAQGHGVR</sequence>
<protein>
    <submittedName>
        <fullName evidence="1">Uncharacterized protein</fullName>
    </submittedName>
</protein>
<dbReference type="AlphaFoldDB" id="A0A6A6TCW7"/>